<dbReference type="AlphaFoldDB" id="A0A4R5A3S7"/>
<dbReference type="InterPro" id="IPR008928">
    <property type="entry name" value="6-hairpin_glycosidase_sf"/>
</dbReference>
<protein>
    <recommendedName>
        <fullName evidence="7">Glycoside hydrolase family 127 protein</fullName>
    </recommendedName>
</protein>
<comment type="caution">
    <text evidence="5">The sequence shown here is derived from an EMBL/GenBank/DDBJ whole genome shotgun (WGS) entry which is preliminary data.</text>
</comment>
<evidence type="ECO:0000259" key="4">
    <source>
        <dbReference type="Pfam" id="PF20737"/>
    </source>
</evidence>
<dbReference type="SUPFAM" id="SSF48208">
    <property type="entry name" value="Six-hairpin glycosidases"/>
    <property type="match status" value="1"/>
</dbReference>
<evidence type="ECO:0000256" key="1">
    <source>
        <dbReference type="SAM" id="MobiDB-lite"/>
    </source>
</evidence>
<dbReference type="InterPro" id="IPR049174">
    <property type="entry name" value="Beta-AFase-like"/>
</dbReference>
<dbReference type="Proteomes" id="UP000295217">
    <property type="component" value="Unassembled WGS sequence"/>
</dbReference>
<feature type="region of interest" description="Disordered" evidence="1">
    <location>
        <begin position="1"/>
        <end position="20"/>
    </location>
</feature>
<dbReference type="Pfam" id="PF20736">
    <property type="entry name" value="Glyco_hydro127M"/>
    <property type="match status" value="1"/>
</dbReference>
<dbReference type="EMBL" id="SMLB01000054">
    <property type="protein sequence ID" value="TDD65289.1"/>
    <property type="molecule type" value="Genomic_DNA"/>
</dbReference>
<feature type="compositionally biased region" description="Polar residues" evidence="1">
    <location>
        <begin position="1"/>
        <end position="13"/>
    </location>
</feature>
<name>A0A4R5A3S7_9ACTN</name>
<evidence type="ECO:0000313" key="5">
    <source>
        <dbReference type="EMBL" id="TDD65289.1"/>
    </source>
</evidence>
<dbReference type="Pfam" id="PF07944">
    <property type="entry name" value="Beta-AFase-like_GH127_cat"/>
    <property type="match status" value="1"/>
</dbReference>
<dbReference type="Pfam" id="PF20737">
    <property type="entry name" value="Glyco_hydro127C"/>
    <property type="match status" value="1"/>
</dbReference>
<gene>
    <name evidence="5" type="ORF">E1262_25850</name>
</gene>
<feature type="domain" description="Non-reducing end beta-L-arabinofuranosidase-like GH127 C-terminal" evidence="4">
    <location>
        <begin position="545"/>
        <end position="660"/>
    </location>
</feature>
<evidence type="ECO:0008006" key="7">
    <source>
        <dbReference type="Google" id="ProtNLM"/>
    </source>
</evidence>
<dbReference type="RefSeq" id="WP_132107061.1">
    <property type="nucleotide sequence ID" value="NZ_SMLB01000054.1"/>
</dbReference>
<evidence type="ECO:0000259" key="3">
    <source>
        <dbReference type="Pfam" id="PF20736"/>
    </source>
</evidence>
<sequence>MLTDTSSSPSAAMTSLPPRSAAITGGGPLARLRDQAIAVTIPTMGEIMFDADVAHAYENFLVAAGEVEGTHVGPPFMDGDFYKWLEAAVIVDGEAGGESPFSEWIGKAAAAIAAAQQPDGYVHTKTTISERSGGDLRPLRQRTDFETYNFGHLMTLACVHHRMTGDDAYLRLATNVAGYLRTVADESPETLADCNICPSHYMGLVEVYRSTGDKRHLELAGRLLDLHGGKGRAGSDDNQDVLPVREQRRAAGHAVRANYLYAGMADYVLETGDEAMRTALESIWADLVGSKLYVTGGCGALYDGASPDAAQDYWSVTRVHQAYGRPYQLPQTTAYNESCASLGLVMWAWRMLAISGDAKYADEIERVLYNALPAMIGLDGKTYFYTNPLRQVRALPFALRRAGNPTDSTPPPSEARVRQEFMTACFCCPPNVARFIAELPYLVASQGPRALWVHQYVAGTVTARLDGVDVTVEQTTAYPAEGTVRLDVRAASPVSGAIRVRIPGWAPGARVTVDSEPVDVVEQGYAVIDQTWSSNTIVVELPIAPRLVVAHHFVEEATNQVAVMRGPVVYCVESADLPEDTGIETVYLPRSIAFTERPGTGQFAGHVLLDGTAATLPAPVPDGQLFADLDDAEPRPLDVTLVPYAVWGNRGPGEMSVWIPLLH</sequence>
<organism evidence="5 6">
    <name type="scientific">Jiangella aurantiaca</name>
    <dbReference type="NCBI Taxonomy" id="2530373"/>
    <lineage>
        <taxon>Bacteria</taxon>
        <taxon>Bacillati</taxon>
        <taxon>Actinomycetota</taxon>
        <taxon>Actinomycetes</taxon>
        <taxon>Jiangellales</taxon>
        <taxon>Jiangellaceae</taxon>
        <taxon>Jiangella</taxon>
    </lineage>
</organism>
<dbReference type="InterPro" id="IPR049049">
    <property type="entry name" value="Beta-AFase-like_GH127_C"/>
</dbReference>
<reference evidence="5 6" key="1">
    <citation type="submission" date="2019-02" db="EMBL/GenBank/DDBJ databases">
        <title>Draft genome sequences of novel Actinobacteria.</title>
        <authorList>
            <person name="Sahin N."/>
            <person name="Ay H."/>
            <person name="Saygin H."/>
        </authorList>
    </citation>
    <scope>NUCLEOTIDE SEQUENCE [LARGE SCALE GENOMIC DNA]</scope>
    <source>
        <strain evidence="5 6">8K307</strain>
    </source>
</reference>
<dbReference type="OrthoDB" id="9757939at2"/>
<dbReference type="PANTHER" id="PTHR43465">
    <property type="entry name" value="DUF1680 DOMAIN PROTEIN (AFU_ORTHOLOGUE AFUA_1G08910)"/>
    <property type="match status" value="1"/>
</dbReference>
<proteinExistence type="predicted"/>
<feature type="domain" description="Non-reducing end beta-L-arabinofuranosidase-like GH127 middle" evidence="3">
    <location>
        <begin position="451"/>
        <end position="542"/>
    </location>
</feature>
<evidence type="ECO:0000259" key="2">
    <source>
        <dbReference type="Pfam" id="PF07944"/>
    </source>
</evidence>
<dbReference type="PANTHER" id="PTHR43465:SF1">
    <property type="entry name" value="NON-REDUCING END BETA-L-ARABINOFURANOSIDASE"/>
    <property type="match status" value="1"/>
</dbReference>
<accession>A0A4R5A3S7</accession>
<dbReference type="InterPro" id="IPR049046">
    <property type="entry name" value="Beta-AFase-like_GH127_middle"/>
</dbReference>
<dbReference type="InterPro" id="IPR012878">
    <property type="entry name" value="Beta-AFase-like_GH127_cat"/>
</dbReference>
<keyword evidence="6" id="KW-1185">Reference proteome</keyword>
<evidence type="ECO:0000313" key="6">
    <source>
        <dbReference type="Proteomes" id="UP000295217"/>
    </source>
</evidence>
<dbReference type="GO" id="GO:0005975">
    <property type="term" value="P:carbohydrate metabolic process"/>
    <property type="evidence" value="ECO:0007669"/>
    <property type="project" value="InterPro"/>
</dbReference>
<feature type="domain" description="Non-reducing end beta-L-arabinofuranosidase-like GH127 catalytic" evidence="2">
    <location>
        <begin position="34"/>
        <end position="439"/>
    </location>
</feature>